<proteinExistence type="predicted"/>
<dbReference type="EMBL" id="JAROAS010000027">
    <property type="protein sequence ID" value="MED4129181.1"/>
    <property type="molecule type" value="Genomic_DNA"/>
</dbReference>
<organism evidence="1 2">
    <name type="scientific">Shouchella miscanthi</name>
    <dbReference type="NCBI Taxonomy" id="2598861"/>
    <lineage>
        <taxon>Bacteria</taxon>
        <taxon>Bacillati</taxon>
        <taxon>Bacillota</taxon>
        <taxon>Bacilli</taxon>
        <taxon>Bacillales</taxon>
        <taxon>Bacillaceae</taxon>
        <taxon>Shouchella</taxon>
    </lineage>
</organism>
<feature type="non-terminal residue" evidence="1">
    <location>
        <position position="1"/>
    </location>
</feature>
<dbReference type="RefSeq" id="WP_328237872.1">
    <property type="nucleotide sequence ID" value="NZ_JAROAS010000027.1"/>
</dbReference>
<evidence type="ECO:0000313" key="2">
    <source>
        <dbReference type="Proteomes" id="UP001341820"/>
    </source>
</evidence>
<name>A0ABU6NMH1_9BACI</name>
<accession>A0ABU6NMH1</accession>
<sequence>MPRFKNNIIRIIIKTLLTKRRKEAGTKVDRQTKMTNIPENRNVRRLFYMKMSGRRIRRLLGDQHVSEDSGVAVFHGGG</sequence>
<comment type="caution">
    <text evidence="1">The sequence shown here is derived from an EMBL/GenBank/DDBJ whole genome shotgun (WGS) entry which is preliminary data.</text>
</comment>
<keyword evidence="2" id="KW-1185">Reference proteome</keyword>
<gene>
    <name evidence="1" type="ORF">P5F74_13640</name>
</gene>
<evidence type="ECO:0000313" key="1">
    <source>
        <dbReference type="EMBL" id="MED4129181.1"/>
    </source>
</evidence>
<reference evidence="1 2" key="1">
    <citation type="submission" date="2023-03" db="EMBL/GenBank/DDBJ databases">
        <title>Bacillus Genome Sequencing.</title>
        <authorList>
            <person name="Dunlap C."/>
        </authorList>
    </citation>
    <scope>NUCLEOTIDE SEQUENCE [LARGE SCALE GENOMIC DNA]</scope>
    <source>
        <strain evidence="1 2">B-4107</strain>
    </source>
</reference>
<protein>
    <submittedName>
        <fullName evidence="1">Uncharacterized protein</fullName>
    </submittedName>
</protein>
<dbReference type="Proteomes" id="UP001341820">
    <property type="component" value="Unassembled WGS sequence"/>
</dbReference>